<evidence type="ECO:0000256" key="2">
    <source>
        <dbReference type="PROSITE-ProRule" id="PRU00317"/>
    </source>
</evidence>
<keyword evidence="6" id="KW-1185">Reference proteome</keyword>
<dbReference type="PANTHER" id="PTHR12537:SF48">
    <property type="entry name" value="MEIOTIC COILED-COIL PROTEIN 2"/>
    <property type="match status" value="1"/>
</dbReference>
<dbReference type="OrthoDB" id="668540at2759"/>
<dbReference type="AlphaFoldDB" id="A0A0C9TU86"/>
<dbReference type="GO" id="GO:0010608">
    <property type="term" value="P:post-transcriptional regulation of gene expression"/>
    <property type="evidence" value="ECO:0007669"/>
    <property type="project" value="TreeGrafter"/>
</dbReference>
<evidence type="ECO:0000313" key="6">
    <source>
        <dbReference type="Proteomes" id="UP000053647"/>
    </source>
</evidence>
<feature type="compositionally biased region" description="Low complexity" evidence="3">
    <location>
        <begin position="113"/>
        <end position="133"/>
    </location>
</feature>
<dbReference type="GO" id="GO:0005737">
    <property type="term" value="C:cytoplasm"/>
    <property type="evidence" value="ECO:0007669"/>
    <property type="project" value="TreeGrafter"/>
</dbReference>
<keyword evidence="1" id="KW-0677">Repeat</keyword>
<dbReference type="InterPro" id="IPR016024">
    <property type="entry name" value="ARM-type_fold"/>
</dbReference>
<dbReference type="PANTHER" id="PTHR12537">
    <property type="entry name" value="RNA BINDING PROTEIN PUMILIO-RELATED"/>
    <property type="match status" value="1"/>
</dbReference>
<accession>A0A0C9TU86</accession>
<feature type="domain" description="PUM-HD" evidence="4">
    <location>
        <begin position="299"/>
        <end position="658"/>
    </location>
</feature>
<dbReference type="InterPro" id="IPR033133">
    <property type="entry name" value="PUM-HD"/>
</dbReference>
<dbReference type="SMART" id="SM00025">
    <property type="entry name" value="Pumilio"/>
    <property type="match status" value="6"/>
</dbReference>
<feature type="repeat" description="Pumilio" evidence="2">
    <location>
        <begin position="397"/>
        <end position="440"/>
    </location>
</feature>
<evidence type="ECO:0000259" key="4">
    <source>
        <dbReference type="PROSITE" id="PS50303"/>
    </source>
</evidence>
<dbReference type="Gene3D" id="1.25.10.10">
    <property type="entry name" value="Leucine-rich Repeat Variant"/>
    <property type="match status" value="1"/>
</dbReference>
<dbReference type="HOGENOM" id="CLU_440081_0_0_1"/>
<dbReference type="Proteomes" id="UP000053647">
    <property type="component" value="Unassembled WGS sequence"/>
</dbReference>
<feature type="repeat" description="Pumilio" evidence="2">
    <location>
        <begin position="477"/>
        <end position="512"/>
    </location>
</feature>
<dbReference type="InterPro" id="IPR001313">
    <property type="entry name" value="Pumilio_RNA-bd_rpt"/>
</dbReference>
<evidence type="ECO:0000313" key="5">
    <source>
        <dbReference type="EMBL" id="KIJ13808.1"/>
    </source>
</evidence>
<evidence type="ECO:0000256" key="3">
    <source>
        <dbReference type="SAM" id="MobiDB-lite"/>
    </source>
</evidence>
<reference evidence="6" key="2">
    <citation type="submission" date="2015-01" db="EMBL/GenBank/DDBJ databases">
        <title>Evolutionary Origins and Diversification of the Mycorrhizal Mutualists.</title>
        <authorList>
            <consortium name="DOE Joint Genome Institute"/>
            <consortium name="Mycorrhizal Genomics Consortium"/>
            <person name="Kohler A."/>
            <person name="Kuo A."/>
            <person name="Nagy L.G."/>
            <person name="Floudas D."/>
            <person name="Copeland A."/>
            <person name="Barry K.W."/>
            <person name="Cichocki N."/>
            <person name="Veneault-Fourrey C."/>
            <person name="LaButti K."/>
            <person name="Lindquist E.A."/>
            <person name="Lipzen A."/>
            <person name="Lundell T."/>
            <person name="Morin E."/>
            <person name="Murat C."/>
            <person name="Riley R."/>
            <person name="Ohm R."/>
            <person name="Sun H."/>
            <person name="Tunlid A."/>
            <person name="Henrissat B."/>
            <person name="Grigoriev I.V."/>
            <person name="Hibbett D.S."/>
            <person name="Martin F."/>
        </authorList>
    </citation>
    <scope>NUCLEOTIDE SEQUENCE [LARGE SCALE GENOMIC DNA]</scope>
    <source>
        <strain evidence="6">ATCC 200175</strain>
    </source>
</reference>
<feature type="region of interest" description="Disordered" evidence="3">
    <location>
        <begin position="266"/>
        <end position="290"/>
    </location>
</feature>
<dbReference type="InterPro" id="IPR011989">
    <property type="entry name" value="ARM-like"/>
</dbReference>
<dbReference type="EMBL" id="KN819348">
    <property type="protein sequence ID" value="KIJ13808.1"/>
    <property type="molecule type" value="Genomic_DNA"/>
</dbReference>
<dbReference type="PROSITE" id="PS50303">
    <property type="entry name" value="PUM_HD"/>
    <property type="match status" value="1"/>
</dbReference>
<feature type="repeat" description="Pumilio" evidence="2">
    <location>
        <begin position="513"/>
        <end position="552"/>
    </location>
</feature>
<dbReference type="Pfam" id="PF00806">
    <property type="entry name" value="PUF"/>
    <property type="match status" value="5"/>
</dbReference>
<dbReference type="PROSITE" id="PS50302">
    <property type="entry name" value="PUM"/>
    <property type="match status" value="3"/>
</dbReference>
<protein>
    <recommendedName>
        <fullName evidence="4">PUM-HD domain-containing protein</fullName>
    </recommendedName>
</protein>
<dbReference type="SUPFAM" id="SSF48371">
    <property type="entry name" value="ARM repeat"/>
    <property type="match status" value="1"/>
</dbReference>
<proteinExistence type="predicted"/>
<dbReference type="GO" id="GO:0003730">
    <property type="term" value="F:mRNA 3'-UTR binding"/>
    <property type="evidence" value="ECO:0007669"/>
    <property type="project" value="TreeGrafter"/>
</dbReference>
<feature type="region of interest" description="Disordered" evidence="3">
    <location>
        <begin position="96"/>
        <end position="133"/>
    </location>
</feature>
<sequence>MAGSIWAPQPQSLESTWPHAIDTFSRDAENAAFRLQKGLQRFNPTFGGEDVFGPVGLVGPPRKRDIGAIGDGRKRQSPEFGDNHVEQLLRALNLNSPAPYTQQPPRAINGEATGLSGSPDLSPSSTTSALLTPTDLSPAKASFDLKTTPPYDVLTVPSNVSPSSLLFDPGPPLKTRDFMSGVNNSQSRFPGPQMSCVMPSNNFPFFDQYSENPSPVLGAQPLYDSAFPQFVSRPELPNVSSMTWRQQLSVPAEWLRAEEKSVNDFSSGLASEDPLRASPSQLSFPPRQGYGNAKSTHISTNMCIYARRFPQPINFLSLLHPSSSPPYHVFVARIIKSSDQQASIFLQQKLKVADLEERHKIVDAICARGFEMMSHRFGNWAVQRCLEAAATAEERRKIVGCMRGRVVELATNCYGCHVLQKALDCEEDIRLLIVSELLLGDPALTLVNKHASHVWSKIMELTWTPPAPPIFAYVNKSLKGKWASLACHETGSLVVQHAFENLEESAKDGIIDELLNQGSVVFNEIAKNQWGSYCIQHILEHGSPKHRQMCLDHLIVDLLDYATNEQGFKSVTKAFKEAGPETLGRIVKRMCEPAKGGRRAMIVDLALSVTGSQLIANVLPQADKDQRTMLYDCIRGHIVTLRGCKTGSKVIWLLYVFFQRSSVSPLTIHSATGWFAFRFLSPELA</sequence>
<reference evidence="5 6" key="1">
    <citation type="submission" date="2014-06" db="EMBL/GenBank/DDBJ databases">
        <authorList>
            <consortium name="DOE Joint Genome Institute"/>
            <person name="Kuo A."/>
            <person name="Kohler A."/>
            <person name="Nagy L.G."/>
            <person name="Floudas D."/>
            <person name="Copeland A."/>
            <person name="Barry K.W."/>
            <person name="Cichocki N."/>
            <person name="Veneault-Fourrey C."/>
            <person name="LaButti K."/>
            <person name="Lindquist E.A."/>
            <person name="Lipzen A."/>
            <person name="Lundell T."/>
            <person name="Morin E."/>
            <person name="Murat C."/>
            <person name="Sun H."/>
            <person name="Tunlid A."/>
            <person name="Henrissat B."/>
            <person name="Grigoriev I.V."/>
            <person name="Hibbett D.S."/>
            <person name="Martin F."/>
            <person name="Nordberg H.P."/>
            <person name="Cantor M.N."/>
            <person name="Hua S.X."/>
        </authorList>
    </citation>
    <scope>NUCLEOTIDE SEQUENCE [LARGE SCALE GENOMIC DNA]</scope>
    <source>
        <strain evidence="5 6">ATCC 200175</strain>
    </source>
</reference>
<gene>
    <name evidence="5" type="ORF">PAXINDRAFT_80426</name>
</gene>
<evidence type="ECO:0000256" key="1">
    <source>
        <dbReference type="ARBA" id="ARBA00022737"/>
    </source>
</evidence>
<organism evidence="5 6">
    <name type="scientific">Paxillus involutus ATCC 200175</name>
    <dbReference type="NCBI Taxonomy" id="664439"/>
    <lineage>
        <taxon>Eukaryota</taxon>
        <taxon>Fungi</taxon>
        <taxon>Dikarya</taxon>
        <taxon>Basidiomycota</taxon>
        <taxon>Agaricomycotina</taxon>
        <taxon>Agaricomycetes</taxon>
        <taxon>Agaricomycetidae</taxon>
        <taxon>Boletales</taxon>
        <taxon>Paxilineae</taxon>
        <taxon>Paxillaceae</taxon>
        <taxon>Paxillus</taxon>
    </lineage>
</organism>
<name>A0A0C9TU86_PAXIN</name>